<feature type="transmembrane region" description="Helical" evidence="7">
    <location>
        <begin position="132"/>
        <end position="158"/>
    </location>
</feature>
<dbReference type="Gene3D" id="1.10.3720.10">
    <property type="entry name" value="MetI-like"/>
    <property type="match status" value="1"/>
</dbReference>
<evidence type="ECO:0000256" key="5">
    <source>
        <dbReference type="ARBA" id="ARBA00022989"/>
    </source>
</evidence>
<dbReference type="AlphaFoldDB" id="A0A1H5NDP5"/>
<dbReference type="GO" id="GO:0005886">
    <property type="term" value="C:plasma membrane"/>
    <property type="evidence" value="ECO:0007669"/>
    <property type="project" value="UniProtKB-SubCell"/>
</dbReference>
<dbReference type="CDD" id="cd06261">
    <property type="entry name" value="TM_PBP2"/>
    <property type="match status" value="1"/>
</dbReference>
<reference evidence="10" key="1">
    <citation type="submission" date="2016-10" db="EMBL/GenBank/DDBJ databases">
        <authorList>
            <person name="Varghese N."/>
            <person name="Submissions S."/>
        </authorList>
    </citation>
    <scope>NUCLEOTIDE SEQUENCE [LARGE SCALE GENOMIC DNA]</scope>
    <source>
        <strain evidence="10">DSM 21368</strain>
    </source>
</reference>
<protein>
    <submittedName>
        <fullName evidence="9">Carbohydrate ABC transporter membrane protein 2, CUT1 family</fullName>
    </submittedName>
</protein>
<keyword evidence="4 7" id="KW-0812">Transmembrane</keyword>
<feature type="transmembrane region" description="Helical" evidence="7">
    <location>
        <begin position="12"/>
        <end position="31"/>
    </location>
</feature>
<evidence type="ECO:0000259" key="8">
    <source>
        <dbReference type="PROSITE" id="PS50928"/>
    </source>
</evidence>
<keyword evidence="2 7" id="KW-0813">Transport</keyword>
<sequence>MMSKYRFRTLALEVVMIGVAVVFLLPVYILVSLSFKSAQEINAGGLGPPADLYLMNYPEAWEGASMGAAFSNSMAITVASLVLLVVLGSSAAYYLARVKSGLSHGSYLLFLAGIVLPFQLALVPLYRMVQDAGLLGTFTSMIVFYVGLQMPLTIFLYAGFTRALPAEYGEAALVDGASHLQSFARITFPLLRPITGTVVILNGVFIWNDFLTPLLYLNGSGNETLPVVIYAFVGQYQAEWGLVFAAVVLAALPMLVVFLALQRYMIRGFASGLKG</sequence>
<dbReference type="InterPro" id="IPR035906">
    <property type="entry name" value="MetI-like_sf"/>
</dbReference>
<dbReference type="SUPFAM" id="SSF161098">
    <property type="entry name" value="MetI-like"/>
    <property type="match status" value="1"/>
</dbReference>
<keyword evidence="10" id="KW-1185">Reference proteome</keyword>
<dbReference type="STRING" id="648782.SAMN04488554_4227"/>
<dbReference type="PROSITE" id="PS50928">
    <property type="entry name" value="ABC_TM1"/>
    <property type="match status" value="1"/>
</dbReference>
<dbReference type="PANTHER" id="PTHR43744">
    <property type="entry name" value="ABC TRANSPORTER PERMEASE PROTEIN MG189-RELATED-RELATED"/>
    <property type="match status" value="1"/>
</dbReference>
<accession>A0A1H5NDP5</accession>
<feature type="transmembrane region" description="Helical" evidence="7">
    <location>
        <begin position="240"/>
        <end position="261"/>
    </location>
</feature>
<dbReference type="GO" id="GO:0055085">
    <property type="term" value="P:transmembrane transport"/>
    <property type="evidence" value="ECO:0007669"/>
    <property type="project" value="InterPro"/>
</dbReference>
<dbReference type="Proteomes" id="UP000199220">
    <property type="component" value="Unassembled WGS sequence"/>
</dbReference>
<feature type="transmembrane region" description="Helical" evidence="7">
    <location>
        <begin position="190"/>
        <end position="207"/>
    </location>
</feature>
<evidence type="ECO:0000256" key="2">
    <source>
        <dbReference type="ARBA" id="ARBA00022448"/>
    </source>
</evidence>
<gene>
    <name evidence="9" type="ORF">SAMN04488554_4227</name>
</gene>
<comment type="subcellular location">
    <subcellularLocation>
        <location evidence="1 7">Cell membrane</location>
        <topology evidence="1 7">Multi-pass membrane protein</topology>
    </subcellularLocation>
</comment>
<dbReference type="Pfam" id="PF00528">
    <property type="entry name" value="BPD_transp_1"/>
    <property type="match status" value="1"/>
</dbReference>
<dbReference type="RefSeq" id="WP_217632528.1">
    <property type="nucleotide sequence ID" value="NZ_FNTX01000002.1"/>
</dbReference>
<keyword evidence="3" id="KW-1003">Cell membrane</keyword>
<keyword evidence="5 7" id="KW-1133">Transmembrane helix</keyword>
<evidence type="ECO:0000256" key="4">
    <source>
        <dbReference type="ARBA" id="ARBA00022692"/>
    </source>
</evidence>
<comment type="similarity">
    <text evidence="7">Belongs to the binding-protein-dependent transport system permease family.</text>
</comment>
<feature type="transmembrane region" description="Helical" evidence="7">
    <location>
        <begin position="74"/>
        <end position="95"/>
    </location>
</feature>
<organism evidence="9 10">
    <name type="scientific">Ruania alba</name>
    <dbReference type="NCBI Taxonomy" id="648782"/>
    <lineage>
        <taxon>Bacteria</taxon>
        <taxon>Bacillati</taxon>
        <taxon>Actinomycetota</taxon>
        <taxon>Actinomycetes</taxon>
        <taxon>Micrococcales</taxon>
        <taxon>Ruaniaceae</taxon>
        <taxon>Ruania</taxon>
    </lineage>
</organism>
<evidence type="ECO:0000256" key="3">
    <source>
        <dbReference type="ARBA" id="ARBA00022475"/>
    </source>
</evidence>
<feature type="domain" description="ABC transmembrane type-1" evidence="8">
    <location>
        <begin position="70"/>
        <end position="261"/>
    </location>
</feature>
<evidence type="ECO:0000313" key="9">
    <source>
        <dbReference type="EMBL" id="SEE99656.1"/>
    </source>
</evidence>
<name>A0A1H5NDP5_9MICO</name>
<feature type="transmembrane region" description="Helical" evidence="7">
    <location>
        <begin position="107"/>
        <end position="126"/>
    </location>
</feature>
<evidence type="ECO:0000313" key="10">
    <source>
        <dbReference type="Proteomes" id="UP000199220"/>
    </source>
</evidence>
<keyword evidence="6 7" id="KW-0472">Membrane</keyword>
<evidence type="ECO:0000256" key="1">
    <source>
        <dbReference type="ARBA" id="ARBA00004651"/>
    </source>
</evidence>
<dbReference type="PANTHER" id="PTHR43744:SF8">
    <property type="entry name" value="SN-GLYCEROL-3-PHOSPHATE TRANSPORT SYSTEM PERMEASE PROTEIN UGPE"/>
    <property type="match status" value="1"/>
</dbReference>
<evidence type="ECO:0000256" key="7">
    <source>
        <dbReference type="RuleBase" id="RU363032"/>
    </source>
</evidence>
<proteinExistence type="inferred from homology"/>
<dbReference type="EMBL" id="FNTX01000002">
    <property type="protein sequence ID" value="SEE99656.1"/>
    <property type="molecule type" value="Genomic_DNA"/>
</dbReference>
<evidence type="ECO:0000256" key="6">
    <source>
        <dbReference type="ARBA" id="ARBA00023136"/>
    </source>
</evidence>
<dbReference type="InterPro" id="IPR000515">
    <property type="entry name" value="MetI-like"/>
</dbReference>